<evidence type="ECO:0000313" key="1">
    <source>
        <dbReference type="EMBL" id="KAI0048676.1"/>
    </source>
</evidence>
<comment type="caution">
    <text evidence="1">The sequence shown here is derived from an EMBL/GenBank/DDBJ whole genome shotgun (WGS) entry which is preliminary data.</text>
</comment>
<gene>
    <name evidence="1" type="ORF">FA95DRAFT_1016463</name>
</gene>
<dbReference type="Proteomes" id="UP000814033">
    <property type="component" value="Unassembled WGS sequence"/>
</dbReference>
<evidence type="ECO:0000313" key="2">
    <source>
        <dbReference type="Proteomes" id="UP000814033"/>
    </source>
</evidence>
<reference evidence="1" key="2">
    <citation type="journal article" date="2022" name="New Phytol.">
        <title>Evolutionary transition to the ectomycorrhizal habit in the genomes of a hyperdiverse lineage of mushroom-forming fungi.</title>
        <authorList>
            <person name="Looney B."/>
            <person name="Miyauchi S."/>
            <person name="Morin E."/>
            <person name="Drula E."/>
            <person name="Courty P.E."/>
            <person name="Kohler A."/>
            <person name="Kuo A."/>
            <person name="LaButti K."/>
            <person name="Pangilinan J."/>
            <person name="Lipzen A."/>
            <person name="Riley R."/>
            <person name="Andreopoulos W."/>
            <person name="He G."/>
            <person name="Johnson J."/>
            <person name="Nolan M."/>
            <person name="Tritt A."/>
            <person name="Barry K.W."/>
            <person name="Grigoriev I.V."/>
            <person name="Nagy L.G."/>
            <person name="Hibbett D."/>
            <person name="Henrissat B."/>
            <person name="Matheny P.B."/>
            <person name="Labbe J."/>
            <person name="Martin F.M."/>
        </authorList>
    </citation>
    <scope>NUCLEOTIDE SEQUENCE</scope>
    <source>
        <strain evidence="1">FP105234-sp</strain>
    </source>
</reference>
<dbReference type="EMBL" id="MU275883">
    <property type="protein sequence ID" value="KAI0048676.1"/>
    <property type="molecule type" value="Genomic_DNA"/>
</dbReference>
<proteinExistence type="predicted"/>
<protein>
    <submittedName>
        <fullName evidence="1">2-phosphoglycolate phosphatase</fullName>
    </submittedName>
</protein>
<keyword evidence="2" id="KW-1185">Reference proteome</keyword>
<name>A0ACB8RYK8_9AGAM</name>
<reference evidence="1" key="1">
    <citation type="submission" date="2021-02" db="EMBL/GenBank/DDBJ databases">
        <authorList>
            <consortium name="DOE Joint Genome Institute"/>
            <person name="Ahrendt S."/>
            <person name="Looney B.P."/>
            <person name="Miyauchi S."/>
            <person name="Morin E."/>
            <person name="Drula E."/>
            <person name="Courty P.E."/>
            <person name="Chicoki N."/>
            <person name="Fauchery L."/>
            <person name="Kohler A."/>
            <person name="Kuo A."/>
            <person name="Labutti K."/>
            <person name="Pangilinan J."/>
            <person name="Lipzen A."/>
            <person name="Riley R."/>
            <person name="Andreopoulos W."/>
            <person name="He G."/>
            <person name="Johnson J."/>
            <person name="Barry K.W."/>
            <person name="Grigoriev I.V."/>
            <person name="Nagy L."/>
            <person name="Hibbett D."/>
            <person name="Henrissat B."/>
            <person name="Matheny P.B."/>
            <person name="Labbe J."/>
            <person name="Martin F."/>
        </authorList>
    </citation>
    <scope>NUCLEOTIDE SEQUENCE</scope>
    <source>
        <strain evidence="1">FP105234-sp</strain>
    </source>
</reference>
<accession>A0ACB8RYK8</accession>
<organism evidence="1 2">
    <name type="scientific">Auriscalpium vulgare</name>
    <dbReference type="NCBI Taxonomy" id="40419"/>
    <lineage>
        <taxon>Eukaryota</taxon>
        <taxon>Fungi</taxon>
        <taxon>Dikarya</taxon>
        <taxon>Basidiomycota</taxon>
        <taxon>Agaricomycotina</taxon>
        <taxon>Agaricomycetes</taxon>
        <taxon>Russulales</taxon>
        <taxon>Auriscalpiaceae</taxon>
        <taxon>Auriscalpium</taxon>
    </lineage>
</organism>
<sequence>MSASTRLSPGDSAAYAALLDKYDTWMFDCDGVLWHGDRLIDGAPEVLELLRAHKKSIIFVTNNATKSRPNYKKKFDGLGIEAHVDEIFGSAYAAAIYISSVLKLPKDKKVYVIGMGGLEEELKSEGISYVGGTDPADNTLASPTPIADDPTVGAVLVGLDTSVNYTKLSKAFRHLYYDPSVAFLATNTDSTYPSANGLLPGAGSILAPLVYSLGPSRPVTALGKPSVRMLEAIKAKHDFDPARTIMIGDRLNTDIEFGKAGGLATLLVLTGIASEADLTGPNPSPTVPDYVTPSIGDLRAIGKPAA</sequence>